<feature type="transmembrane region" description="Helical" evidence="7">
    <location>
        <begin position="441"/>
        <end position="458"/>
    </location>
</feature>
<feature type="transmembrane region" description="Helical" evidence="7">
    <location>
        <begin position="315"/>
        <end position="334"/>
    </location>
</feature>
<dbReference type="HOGENOM" id="CLU_001265_0_1_1"/>
<feature type="transmembrane region" description="Helical" evidence="7">
    <location>
        <begin position="412"/>
        <end position="429"/>
    </location>
</feature>
<evidence type="ECO:0000256" key="2">
    <source>
        <dbReference type="ARBA" id="ARBA00022448"/>
    </source>
</evidence>
<dbReference type="Proteomes" id="UP000030641">
    <property type="component" value="Unassembled WGS sequence"/>
</dbReference>
<gene>
    <name evidence="9" type="ORF">AUEXF2481DRAFT_29258</name>
</gene>
<feature type="transmembrane region" description="Helical" evidence="7">
    <location>
        <begin position="141"/>
        <end position="159"/>
    </location>
</feature>
<dbReference type="PANTHER" id="PTHR43791:SF32">
    <property type="entry name" value="MAJOR FACILITATOR SUPERFAMILY (MFS) PROFILE DOMAIN-CONTAINING PROTEIN"/>
    <property type="match status" value="1"/>
</dbReference>
<evidence type="ECO:0000256" key="1">
    <source>
        <dbReference type="ARBA" id="ARBA00004141"/>
    </source>
</evidence>
<evidence type="ECO:0000313" key="10">
    <source>
        <dbReference type="Proteomes" id="UP000030641"/>
    </source>
</evidence>
<evidence type="ECO:0000256" key="7">
    <source>
        <dbReference type="SAM" id="Phobius"/>
    </source>
</evidence>
<dbReference type="InterPro" id="IPR036259">
    <property type="entry name" value="MFS_trans_sf"/>
</dbReference>
<protein>
    <recommendedName>
        <fullName evidence="8">Major facilitator superfamily (MFS) profile domain-containing protein</fullName>
    </recommendedName>
</protein>
<dbReference type="GeneID" id="25363922"/>
<feature type="transmembrane region" description="Helical" evidence="7">
    <location>
        <begin position="171"/>
        <end position="193"/>
    </location>
</feature>
<dbReference type="InterPro" id="IPR011701">
    <property type="entry name" value="MFS"/>
</dbReference>
<feature type="region of interest" description="Disordered" evidence="6">
    <location>
        <begin position="1"/>
        <end position="29"/>
    </location>
</feature>
<proteinExistence type="predicted"/>
<dbReference type="GO" id="GO:0022857">
    <property type="term" value="F:transmembrane transporter activity"/>
    <property type="evidence" value="ECO:0007669"/>
    <property type="project" value="InterPro"/>
</dbReference>
<dbReference type="PANTHER" id="PTHR43791">
    <property type="entry name" value="PERMEASE-RELATED"/>
    <property type="match status" value="1"/>
</dbReference>
<organism evidence="9 10">
    <name type="scientific">Aureobasidium subglaciale (strain EXF-2481)</name>
    <name type="common">Aureobasidium pullulans var. subglaciale</name>
    <dbReference type="NCBI Taxonomy" id="1043005"/>
    <lineage>
        <taxon>Eukaryota</taxon>
        <taxon>Fungi</taxon>
        <taxon>Dikarya</taxon>
        <taxon>Ascomycota</taxon>
        <taxon>Pezizomycotina</taxon>
        <taxon>Dothideomycetes</taxon>
        <taxon>Dothideomycetidae</taxon>
        <taxon>Dothideales</taxon>
        <taxon>Saccotheciaceae</taxon>
        <taxon>Aureobasidium</taxon>
    </lineage>
</organism>
<keyword evidence="2" id="KW-0813">Transport</keyword>
<dbReference type="GO" id="GO:0016020">
    <property type="term" value="C:membrane"/>
    <property type="evidence" value="ECO:0007669"/>
    <property type="project" value="UniProtKB-SubCell"/>
</dbReference>
<reference evidence="9 10" key="1">
    <citation type="journal article" date="2014" name="BMC Genomics">
        <title>Genome sequencing of four Aureobasidium pullulans varieties: biotechnological potential, stress tolerance, and description of new species.</title>
        <authorList>
            <person name="Gostin Ar C."/>
            <person name="Ohm R.A."/>
            <person name="Kogej T."/>
            <person name="Sonjak S."/>
            <person name="Turk M."/>
            <person name="Zajc J."/>
            <person name="Zalar P."/>
            <person name="Grube M."/>
            <person name="Sun H."/>
            <person name="Han J."/>
            <person name="Sharma A."/>
            <person name="Chiniquy J."/>
            <person name="Ngan C.Y."/>
            <person name="Lipzen A."/>
            <person name="Barry K."/>
            <person name="Grigoriev I.V."/>
            <person name="Gunde-Cimerman N."/>
        </authorList>
    </citation>
    <scope>NUCLEOTIDE SEQUENCE [LARGE SCALE GENOMIC DNA]</scope>
    <source>
        <strain evidence="9 10">EXF-2481</strain>
    </source>
</reference>
<sequence>MEKYPEQVAISAGSTTSKSEDDSRGTVDWTPEEEKKLVRKLDFTVLPLLTMVFFALQLDRGNIGSALNDNFLKDAGITQYQYNIGQQLLSAGIVILEIPSNLLLYRFGPRIWISSQIFAWGLVATFQAFQHGLGAFLSTRLLLGLCEAGFIPGGLYTLSLYYKKEETSKRFAIYFFGNNFASACTGLLAYGILHMRGIAGLAGWRWMFLIEGIFTILCGAIFLLCIPLGPQNPSTVFGYRYFTEREEYILRQRVLLDDPSKEKKSHSISKKELLSVLGNWKIYPHVLISLCGIAPATTMSSYAPSLVKNFGYDRLKATAMVSVGPWIQIFLNYASGYLSDKTNRRGHVNLGGLLMWWGFCLGSLILADSKQKEAKYAMLVLAMASSTIWHPVNGSWLSTNARSPAERSITMAMFVSAANLGGIIGGQLFQAEDAPHYKKGWTAIVCLISVSIAANLFANTQYRVLNRRAEKKKQQNGTLEEKDGVEGMRVTWDL</sequence>
<feature type="transmembrane region" description="Helical" evidence="7">
    <location>
        <begin position="346"/>
        <end position="367"/>
    </location>
</feature>
<dbReference type="AlphaFoldDB" id="A0A074YDK7"/>
<evidence type="ECO:0000313" key="9">
    <source>
        <dbReference type="EMBL" id="KEQ95840.1"/>
    </source>
</evidence>
<feature type="transmembrane region" description="Helical" evidence="7">
    <location>
        <begin position="282"/>
        <end position="303"/>
    </location>
</feature>
<evidence type="ECO:0000256" key="6">
    <source>
        <dbReference type="SAM" id="MobiDB-lite"/>
    </source>
</evidence>
<keyword evidence="5 7" id="KW-0472">Membrane</keyword>
<dbReference type="PROSITE" id="PS50850">
    <property type="entry name" value="MFS"/>
    <property type="match status" value="1"/>
</dbReference>
<evidence type="ECO:0000256" key="4">
    <source>
        <dbReference type="ARBA" id="ARBA00022989"/>
    </source>
</evidence>
<dbReference type="RefSeq" id="XP_013344174.1">
    <property type="nucleotide sequence ID" value="XM_013488720.1"/>
</dbReference>
<dbReference type="InterPro" id="IPR020846">
    <property type="entry name" value="MFS_dom"/>
</dbReference>
<dbReference type="InParanoid" id="A0A074YDK7"/>
<comment type="subcellular location">
    <subcellularLocation>
        <location evidence="1">Membrane</location>
        <topology evidence="1">Multi-pass membrane protein</topology>
    </subcellularLocation>
</comment>
<feature type="domain" description="Major facilitator superfamily (MFS) profile" evidence="8">
    <location>
        <begin position="45"/>
        <end position="463"/>
    </location>
</feature>
<feature type="transmembrane region" description="Helical" evidence="7">
    <location>
        <begin position="374"/>
        <end position="392"/>
    </location>
</feature>
<dbReference type="EMBL" id="KL584758">
    <property type="protein sequence ID" value="KEQ95840.1"/>
    <property type="molecule type" value="Genomic_DNA"/>
</dbReference>
<feature type="transmembrane region" description="Helical" evidence="7">
    <location>
        <begin position="205"/>
        <end position="229"/>
    </location>
</feature>
<dbReference type="Gene3D" id="1.20.1250.20">
    <property type="entry name" value="MFS general substrate transporter like domains"/>
    <property type="match status" value="2"/>
</dbReference>
<evidence type="ECO:0000256" key="3">
    <source>
        <dbReference type="ARBA" id="ARBA00022692"/>
    </source>
</evidence>
<keyword evidence="10" id="KW-1185">Reference proteome</keyword>
<evidence type="ECO:0000259" key="8">
    <source>
        <dbReference type="PROSITE" id="PS50850"/>
    </source>
</evidence>
<feature type="transmembrane region" description="Helical" evidence="7">
    <location>
        <begin position="111"/>
        <end position="129"/>
    </location>
</feature>
<dbReference type="FunFam" id="1.20.1250.20:FF:000516">
    <property type="entry name" value="Alternative sulfate transporter"/>
    <property type="match status" value="1"/>
</dbReference>
<keyword evidence="3 7" id="KW-0812">Transmembrane</keyword>
<dbReference type="Pfam" id="PF07690">
    <property type="entry name" value="MFS_1"/>
    <property type="match status" value="1"/>
</dbReference>
<name>A0A074YDK7_AURSE</name>
<accession>A0A074YDK7</accession>
<dbReference type="OMA" id="PSKIHAK"/>
<keyword evidence="4 7" id="KW-1133">Transmembrane helix</keyword>
<evidence type="ECO:0000256" key="5">
    <source>
        <dbReference type="ARBA" id="ARBA00023136"/>
    </source>
</evidence>
<dbReference type="OrthoDB" id="2985014at2759"/>
<dbReference type="SUPFAM" id="SSF103473">
    <property type="entry name" value="MFS general substrate transporter"/>
    <property type="match status" value="1"/>
</dbReference>